<evidence type="ECO:0000313" key="8">
    <source>
        <dbReference type="Proteomes" id="UP001484097"/>
    </source>
</evidence>
<reference evidence="7 8" key="1">
    <citation type="submission" date="2024-05" db="EMBL/GenBank/DDBJ databases">
        <authorList>
            <person name="Yi C."/>
        </authorList>
    </citation>
    <scope>NUCLEOTIDE SEQUENCE [LARGE SCALE GENOMIC DNA]</scope>
    <source>
        <strain evidence="7 8">XS13</strain>
    </source>
</reference>
<evidence type="ECO:0000256" key="4">
    <source>
        <dbReference type="ARBA" id="ARBA00022884"/>
    </source>
</evidence>
<dbReference type="GO" id="GO:0004045">
    <property type="term" value="F:peptidyl-tRNA hydrolase activity"/>
    <property type="evidence" value="ECO:0007669"/>
    <property type="project" value="UniProtKB-EC"/>
</dbReference>
<keyword evidence="8" id="KW-1185">Reference proteome</keyword>
<keyword evidence="4" id="KW-0694">RNA-binding</keyword>
<evidence type="ECO:0000256" key="5">
    <source>
        <dbReference type="ARBA" id="ARBA00038063"/>
    </source>
</evidence>
<dbReference type="Pfam" id="PF01195">
    <property type="entry name" value="Pept_tRNA_hydro"/>
    <property type="match status" value="1"/>
</dbReference>
<keyword evidence="2" id="KW-0820">tRNA-binding</keyword>
<feature type="non-terminal residue" evidence="7">
    <location>
        <position position="104"/>
    </location>
</feature>
<dbReference type="EC" id="3.1.1.29" evidence="1"/>
<evidence type="ECO:0000313" key="7">
    <source>
        <dbReference type="EMBL" id="MEO9248412.1"/>
    </source>
</evidence>
<dbReference type="EMBL" id="JBDXMX010000005">
    <property type="protein sequence ID" value="MEO9248412.1"/>
    <property type="molecule type" value="Genomic_DNA"/>
</dbReference>
<comment type="caution">
    <text evidence="7">The sequence shown here is derived from an EMBL/GenBank/DDBJ whole genome shotgun (WGS) entry which is preliminary data.</text>
</comment>
<dbReference type="Proteomes" id="UP001484097">
    <property type="component" value="Unassembled WGS sequence"/>
</dbReference>
<sequence length="104" mass="10892">MASQDTWLVVGLGNPGPDYARTRHNIGQMVIDELAGRFGTGLSAHKAGAAVGTAHVRPGGPKLLLAKPASYMNVSGRPVGALTRFFSVDPAPQVVLHDDHDIPV</sequence>
<evidence type="ECO:0000256" key="3">
    <source>
        <dbReference type="ARBA" id="ARBA00022801"/>
    </source>
</evidence>
<accession>A0ABV0ILN2</accession>
<keyword evidence="3 7" id="KW-0378">Hydrolase</keyword>
<dbReference type="Gene3D" id="3.40.50.1470">
    <property type="entry name" value="Peptidyl-tRNA hydrolase"/>
    <property type="match status" value="1"/>
</dbReference>
<dbReference type="RefSeq" id="WP_347921033.1">
    <property type="nucleotide sequence ID" value="NZ_JBDXMX010000005.1"/>
</dbReference>
<evidence type="ECO:0000256" key="6">
    <source>
        <dbReference type="ARBA" id="ARBA00050038"/>
    </source>
</evidence>
<dbReference type="PANTHER" id="PTHR17224">
    <property type="entry name" value="PEPTIDYL-TRNA HYDROLASE"/>
    <property type="match status" value="1"/>
</dbReference>
<evidence type="ECO:0000256" key="1">
    <source>
        <dbReference type="ARBA" id="ARBA00013260"/>
    </source>
</evidence>
<dbReference type="SUPFAM" id="SSF53178">
    <property type="entry name" value="Peptidyl-tRNA hydrolase-like"/>
    <property type="match status" value="1"/>
</dbReference>
<dbReference type="PROSITE" id="PS01195">
    <property type="entry name" value="PEPT_TRNA_HYDROL_1"/>
    <property type="match status" value="1"/>
</dbReference>
<dbReference type="InterPro" id="IPR001328">
    <property type="entry name" value="Pept_tRNA_hydro"/>
</dbReference>
<gene>
    <name evidence="7" type="ORF">ABDK96_12045</name>
</gene>
<comment type="similarity">
    <text evidence="5">Belongs to the PTH family.</text>
</comment>
<dbReference type="InterPro" id="IPR036416">
    <property type="entry name" value="Pept_tRNA_hydro_sf"/>
</dbReference>
<organism evidence="7 8">
    <name type="scientific">Citricoccus nitrophenolicus</name>
    <dbReference type="NCBI Taxonomy" id="863575"/>
    <lineage>
        <taxon>Bacteria</taxon>
        <taxon>Bacillati</taxon>
        <taxon>Actinomycetota</taxon>
        <taxon>Actinomycetes</taxon>
        <taxon>Micrococcales</taxon>
        <taxon>Micrococcaceae</taxon>
        <taxon>Citricoccus</taxon>
    </lineage>
</organism>
<name>A0ABV0ILN2_9MICC</name>
<protein>
    <recommendedName>
        <fullName evidence="6">Peptidyl-tRNA hydrolase</fullName>
        <ecNumber evidence="1">3.1.1.29</ecNumber>
    </recommendedName>
</protein>
<evidence type="ECO:0000256" key="2">
    <source>
        <dbReference type="ARBA" id="ARBA00022555"/>
    </source>
</evidence>
<proteinExistence type="inferred from homology"/>
<dbReference type="InterPro" id="IPR018171">
    <property type="entry name" value="Pept_tRNA_hydro_CS"/>
</dbReference>
<dbReference type="PANTHER" id="PTHR17224:SF1">
    <property type="entry name" value="PEPTIDYL-TRNA HYDROLASE"/>
    <property type="match status" value="1"/>
</dbReference>